<evidence type="ECO:0000256" key="2">
    <source>
        <dbReference type="ARBA" id="ARBA00022980"/>
    </source>
</evidence>
<dbReference type="PANTHER" id="PTHR35534:SF1">
    <property type="entry name" value="LARGE RIBOSOMAL SUBUNIT PROTEIN BL32"/>
    <property type="match status" value="1"/>
</dbReference>
<protein>
    <recommendedName>
        <fullName evidence="4 5">Large ribosomal subunit protein bL32</fullName>
    </recommendedName>
</protein>
<dbReference type="NCBIfam" id="TIGR01031">
    <property type="entry name" value="rpmF_bact"/>
    <property type="match status" value="1"/>
</dbReference>
<sequence>MSVPAQRRTAAHRRRRQSHNALKHKSLTTCDKCGTKKLPHIACAVCGTYRGRQVLTAASVRQARNAKKTTAARPAKKETERK</sequence>
<proteinExistence type="inferred from homology"/>
<gene>
    <name evidence="5" type="primary">rpmF</name>
    <name evidence="7" type="ORF">COV04_02185</name>
</gene>
<accession>A0A2M8LEQ9</accession>
<organism evidence="7 8">
    <name type="scientific">Candidatus Uhrbacteria bacterium CG10_big_fil_rev_8_21_14_0_10_48_11</name>
    <dbReference type="NCBI Taxonomy" id="1975037"/>
    <lineage>
        <taxon>Bacteria</taxon>
        <taxon>Candidatus Uhriibacteriota</taxon>
    </lineage>
</organism>
<evidence type="ECO:0000313" key="8">
    <source>
        <dbReference type="Proteomes" id="UP000231152"/>
    </source>
</evidence>
<comment type="similarity">
    <text evidence="1 5">Belongs to the bacterial ribosomal protein bL32 family.</text>
</comment>
<dbReference type="EMBL" id="PFET01000008">
    <property type="protein sequence ID" value="PJE75942.1"/>
    <property type="molecule type" value="Genomic_DNA"/>
</dbReference>
<feature type="compositionally biased region" description="Basic residues" evidence="6">
    <location>
        <begin position="9"/>
        <end position="23"/>
    </location>
</feature>
<dbReference type="Proteomes" id="UP000231152">
    <property type="component" value="Unassembled WGS sequence"/>
</dbReference>
<evidence type="ECO:0000256" key="6">
    <source>
        <dbReference type="SAM" id="MobiDB-lite"/>
    </source>
</evidence>
<dbReference type="InterPro" id="IPR011332">
    <property type="entry name" value="Ribosomal_zn-bd"/>
</dbReference>
<dbReference type="GO" id="GO:0003735">
    <property type="term" value="F:structural constituent of ribosome"/>
    <property type="evidence" value="ECO:0007669"/>
    <property type="project" value="InterPro"/>
</dbReference>
<dbReference type="PANTHER" id="PTHR35534">
    <property type="entry name" value="50S RIBOSOMAL PROTEIN L32"/>
    <property type="match status" value="1"/>
</dbReference>
<dbReference type="GO" id="GO:0006412">
    <property type="term" value="P:translation"/>
    <property type="evidence" value="ECO:0007669"/>
    <property type="project" value="UniProtKB-UniRule"/>
</dbReference>
<evidence type="ECO:0000313" key="7">
    <source>
        <dbReference type="EMBL" id="PJE75942.1"/>
    </source>
</evidence>
<dbReference type="AlphaFoldDB" id="A0A2M8LEQ9"/>
<keyword evidence="2 5" id="KW-0689">Ribosomal protein</keyword>
<evidence type="ECO:0000256" key="5">
    <source>
        <dbReference type="HAMAP-Rule" id="MF_00340"/>
    </source>
</evidence>
<comment type="caution">
    <text evidence="7">The sequence shown here is derived from an EMBL/GenBank/DDBJ whole genome shotgun (WGS) entry which is preliminary data.</text>
</comment>
<reference evidence="7 8" key="1">
    <citation type="submission" date="2017-09" db="EMBL/GenBank/DDBJ databases">
        <title>Depth-based differentiation of microbial function through sediment-hosted aquifers and enrichment of novel symbionts in the deep terrestrial subsurface.</title>
        <authorList>
            <person name="Probst A.J."/>
            <person name="Ladd B."/>
            <person name="Jarett J.K."/>
            <person name="Geller-Mcgrath D.E."/>
            <person name="Sieber C.M."/>
            <person name="Emerson J.B."/>
            <person name="Anantharaman K."/>
            <person name="Thomas B.C."/>
            <person name="Malmstrom R."/>
            <person name="Stieglmeier M."/>
            <person name="Klingl A."/>
            <person name="Woyke T."/>
            <person name="Ryan C.M."/>
            <person name="Banfield J.F."/>
        </authorList>
    </citation>
    <scope>NUCLEOTIDE SEQUENCE [LARGE SCALE GENOMIC DNA]</scope>
    <source>
        <strain evidence="7">CG10_big_fil_rev_8_21_14_0_10_48_11</strain>
    </source>
</reference>
<dbReference type="InterPro" id="IPR002677">
    <property type="entry name" value="Ribosomal_bL32"/>
</dbReference>
<dbReference type="HAMAP" id="MF_00340">
    <property type="entry name" value="Ribosomal_bL32"/>
    <property type="match status" value="1"/>
</dbReference>
<dbReference type="SUPFAM" id="SSF57829">
    <property type="entry name" value="Zn-binding ribosomal proteins"/>
    <property type="match status" value="1"/>
</dbReference>
<feature type="region of interest" description="Disordered" evidence="6">
    <location>
        <begin position="63"/>
        <end position="82"/>
    </location>
</feature>
<dbReference type="GO" id="GO:0015934">
    <property type="term" value="C:large ribosomal subunit"/>
    <property type="evidence" value="ECO:0007669"/>
    <property type="project" value="InterPro"/>
</dbReference>
<dbReference type="InterPro" id="IPR044957">
    <property type="entry name" value="Ribosomal_bL32_bact"/>
</dbReference>
<keyword evidence="3 5" id="KW-0687">Ribonucleoprotein</keyword>
<evidence type="ECO:0000256" key="4">
    <source>
        <dbReference type="ARBA" id="ARBA00035178"/>
    </source>
</evidence>
<dbReference type="Pfam" id="PF01783">
    <property type="entry name" value="Ribosomal_L32p"/>
    <property type="match status" value="1"/>
</dbReference>
<evidence type="ECO:0000256" key="1">
    <source>
        <dbReference type="ARBA" id="ARBA00008560"/>
    </source>
</evidence>
<name>A0A2M8LEQ9_9BACT</name>
<evidence type="ECO:0000256" key="3">
    <source>
        <dbReference type="ARBA" id="ARBA00023274"/>
    </source>
</evidence>
<feature type="region of interest" description="Disordered" evidence="6">
    <location>
        <begin position="1"/>
        <end position="23"/>
    </location>
</feature>